<keyword evidence="4" id="KW-1185">Reference proteome</keyword>
<sequence length="681" mass="73338">MPPSLSLVPVTLALLVLFVAHGAAFSHKDIQLSKTFGEGTKGSAFSDITGVKLGQTFSSITVRGDERVDQLTLRVASPDEETWTHGGSGGTDNILILEPNEYITTMEVHVAEKDGWKRVFYLRLSTSAGHSVCAGSKTGESTTVVAPTGFHLSGFFGRAGSEVYELGAIWTRINAKHLLLTDDMGSEWYGKKIRNWVGSTIGDATDSACYRKTEAFNSDNLCPLGYNKTDTNCVAQCPLSYPVKCFRECIPQNDDCTLEVLQKAASVIAVIFNTATAGVIGEVSAAYKTAKLTYMCATSIVSVVRSLIYFLRFQQTTAPQGSVEELLSVAYQSDVVLVDLPIAVCTCLGYPVSFAARTAGVVIAVVENIVKQAIINGDQILSSANDVMTFLHNVSALYSPDDSTVVDLQEFMDSNTTCGYQLKRLTDHVSDAVHSIRNVTPDASDADIRVTISRSSLVLEDVPIVTNNCMGEILGNKTTEAAFQTRDLLRKTMGVIIDQLIETNTTDMGAEVAKDETTLESTNLGLVVLAGLDPTGILWMVSQFVQPTCGPTSFIGEIDDGTLFDALGLTTVDEAFEGSYGAWTKEGDGMVNIIFTSTDTKDVTVVIHSGGNDYAKVKVPSCETVEWNATVAELQDKTMYLDRWRPNFIGIPGSGGGSLVLWIPRSSKGGHLTLNVRINAS</sequence>
<dbReference type="Gene3D" id="2.100.10.30">
    <property type="entry name" value="Jacalin-like lectin domain"/>
    <property type="match status" value="1"/>
</dbReference>
<feature type="signal peptide" evidence="1">
    <location>
        <begin position="1"/>
        <end position="24"/>
    </location>
</feature>
<protein>
    <submittedName>
        <fullName evidence="3">Unnamed protein product</fullName>
    </submittedName>
</protein>
<keyword evidence="1" id="KW-0732">Signal</keyword>
<dbReference type="Pfam" id="PF01419">
    <property type="entry name" value="Jacalin"/>
    <property type="match status" value="1"/>
</dbReference>
<dbReference type="AlphaFoldDB" id="A0A9W6XR27"/>
<dbReference type="InterPro" id="IPR001229">
    <property type="entry name" value="Jacalin-like_lectin_dom"/>
</dbReference>
<accession>A0A9W6XR27</accession>
<dbReference type="PROSITE" id="PS51752">
    <property type="entry name" value="JACALIN_LECTIN"/>
    <property type="match status" value="1"/>
</dbReference>
<organism evidence="3 4">
    <name type="scientific">Phytophthora fragariaefolia</name>
    <dbReference type="NCBI Taxonomy" id="1490495"/>
    <lineage>
        <taxon>Eukaryota</taxon>
        <taxon>Sar</taxon>
        <taxon>Stramenopiles</taxon>
        <taxon>Oomycota</taxon>
        <taxon>Peronosporomycetes</taxon>
        <taxon>Peronosporales</taxon>
        <taxon>Peronosporaceae</taxon>
        <taxon>Phytophthora</taxon>
    </lineage>
</organism>
<dbReference type="SMART" id="SM00915">
    <property type="entry name" value="Jacalin"/>
    <property type="match status" value="1"/>
</dbReference>
<reference evidence="3" key="1">
    <citation type="submission" date="2023-04" db="EMBL/GenBank/DDBJ databases">
        <title>Phytophthora fragariaefolia NBRC 109709.</title>
        <authorList>
            <person name="Ichikawa N."/>
            <person name="Sato H."/>
            <person name="Tonouchi N."/>
        </authorList>
    </citation>
    <scope>NUCLEOTIDE SEQUENCE</scope>
    <source>
        <strain evidence="3">NBRC 109709</strain>
    </source>
</reference>
<proteinExistence type="predicted"/>
<dbReference type="InterPro" id="IPR036404">
    <property type="entry name" value="Jacalin-like_lectin_dom_sf"/>
</dbReference>
<dbReference type="SUPFAM" id="SSF51101">
    <property type="entry name" value="Mannose-binding lectins"/>
    <property type="match status" value="1"/>
</dbReference>
<feature type="chain" id="PRO_5040733074" evidence="1">
    <location>
        <begin position="25"/>
        <end position="681"/>
    </location>
</feature>
<evidence type="ECO:0000259" key="2">
    <source>
        <dbReference type="PROSITE" id="PS51752"/>
    </source>
</evidence>
<feature type="domain" description="Jacalin-type lectin" evidence="2">
    <location>
        <begin position="30"/>
        <end position="172"/>
    </location>
</feature>
<dbReference type="Proteomes" id="UP001165121">
    <property type="component" value="Unassembled WGS sequence"/>
</dbReference>
<evidence type="ECO:0000256" key="1">
    <source>
        <dbReference type="SAM" id="SignalP"/>
    </source>
</evidence>
<dbReference type="OrthoDB" id="40902at2759"/>
<comment type="caution">
    <text evidence="3">The sequence shown here is derived from an EMBL/GenBank/DDBJ whole genome shotgun (WGS) entry which is preliminary data.</text>
</comment>
<dbReference type="EMBL" id="BSXT01001580">
    <property type="protein sequence ID" value="GMF43695.1"/>
    <property type="molecule type" value="Genomic_DNA"/>
</dbReference>
<evidence type="ECO:0000313" key="3">
    <source>
        <dbReference type="EMBL" id="GMF43695.1"/>
    </source>
</evidence>
<gene>
    <name evidence="3" type="ORF">Pfra01_001487800</name>
</gene>
<evidence type="ECO:0000313" key="4">
    <source>
        <dbReference type="Proteomes" id="UP001165121"/>
    </source>
</evidence>
<name>A0A9W6XR27_9STRA</name>